<protein>
    <recommendedName>
        <fullName evidence="4">4Fe-4S Wbl-type domain-containing protein</fullName>
    </recommendedName>
</protein>
<sequence>MTDFPTARWCRSRRDGAVCTRPAGHAGLHNRIGTSRMWSDLQADPPECPGSGSRAEAAAGLPDGFPHGRAVCPVCLDFVELSPGGELEQHDTFRGAAEREEAAHRAEWFNTFGWAR</sequence>
<reference evidence="2 3" key="1">
    <citation type="submission" date="2024-09" db="EMBL/GenBank/DDBJ databases">
        <authorList>
            <person name="Pan X."/>
        </authorList>
    </citation>
    <scope>NUCLEOTIDE SEQUENCE [LARGE SCALE GENOMIC DNA]</scope>
    <source>
        <strain evidence="2 3">B2969</strain>
    </source>
</reference>
<organism evidence="2 3">
    <name type="scientific">Microbacterium alkaliflavum</name>
    <dbReference type="NCBI Taxonomy" id="3248839"/>
    <lineage>
        <taxon>Bacteria</taxon>
        <taxon>Bacillati</taxon>
        <taxon>Actinomycetota</taxon>
        <taxon>Actinomycetes</taxon>
        <taxon>Micrococcales</taxon>
        <taxon>Microbacteriaceae</taxon>
        <taxon>Microbacterium</taxon>
    </lineage>
</organism>
<dbReference type="RefSeq" id="WP_396640356.1">
    <property type="nucleotide sequence ID" value="NZ_JBIQWL010000002.1"/>
</dbReference>
<evidence type="ECO:0008006" key="4">
    <source>
        <dbReference type="Google" id="ProtNLM"/>
    </source>
</evidence>
<dbReference type="Proteomes" id="UP001610861">
    <property type="component" value="Unassembled WGS sequence"/>
</dbReference>
<feature type="region of interest" description="Disordered" evidence="1">
    <location>
        <begin position="39"/>
        <end position="60"/>
    </location>
</feature>
<evidence type="ECO:0000313" key="3">
    <source>
        <dbReference type="Proteomes" id="UP001610861"/>
    </source>
</evidence>
<accession>A0ABW7Q6D4</accession>
<dbReference type="EMBL" id="JBIQWL010000002">
    <property type="protein sequence ID" value="MFH8250422.1"/>
    <property type="molecule type" value="Genomic_DNA"/>
</dbReference>
<proteinExistence type="predicted"/>
<evidence type="ECO:0000313" key="2">
    <source>
        <dbReference type="EMBL" id="MFH8250422.1"/>
    </source>
</evidence>
<gene>
    <name evidence="2" type="ORF">ACH3VR_08675</name>
</gene>
<evidence type="ECO:0000256" key="1">
    <source>
        <dbReference type="SAM" id="MobiDB-lite"/>
    </source>
</evidence>
<keyword evidence="3" id="KW-1185">Reference proteome</keyword>
<name>A0ABW7Q6D4_9MICO</name>
<comment type="caution">
    <text evidence="2">The sequence shown here is derived from an EMBL/GenBank/DDBJ whole genome shotgun (WGS) entry which is preliminary data.</text>
</comment>